<reference evidence="1" key="2">
    <citation type="submission" date="2025-09" db="UniProtKB">
        <authorList>
            <consortium name="EnsemblPlants"/>
        </authorList>
    </citation>
    <scope>IDENTIFICATION</scope>
</reference>
<reference evidence="1" key="1">
    <citation type="submission" date="2021-05" db="EMBL/GenBank/DDBJ databases">
        <authorList>
            <person name="Scholz U."/>
            <person name="Mascher M."/>
            <person name="Fiebig A."/>
        </authorList>
    </citation>
    <scope>NUCLEOTIDE SEQUENCE [LARGE SCALE GENOMIC DNA]</scope>
</reference>
<sequence length="646" mass="70761">MNKPRRELRLRRWLVVAWVLAVVGAGVATAELSESELEAFRDERGGLVALRDGLRSAKDLHSNWTGPPCHGGRSRWYGVSCNSDGRVVGLALDGIQLTGAFPAGGLRGIAHLATLSLRDNAIHGALPGLAGMDRLRVVDLSSNRFSGPIPRRYAAALPALTRLELQDNLLNGTVPAFAQSELIVFNVSYNFLQGEVPDTRALRRFPASAFGHNLKLCGDAVNAACRSGSPSAGSRDGPVVRPDEHAGRRPERQSTRRFRLAAWSVVAIALIAAMVPFAALLIFLHQTKKSREVRLGGRATQGGGARDIKDKVEQGKESGSGSSSGSRNTQAQLQFFRADKAAGFDLDDLFRSTAEMLGKGRLGITYRVTLEARGPAVVVVKRLRNMGHVPRKDFAHTMQLLGKLRHENVAEVVACYHSKEEKLVVYEHVPGCSLFQLLHENRGEGRTPLPWPARLSIAKGLAHGLAYLHRSLPFFHRPPHGNLKSSNVIIFSPHSAKHQHQHLVPKLTDYGFLPLLPHHAHRLAAAKCPEHARGKWPSSRADVFCLGLVLLEVVTGKVPVDEADGDLAGWARLALSHEWSTDIFDVEIVGERDRHEDMLRLTEVALLCAAVEPDRRPKMPDVVRMIDNIGNAADEEGRWELAVRSS</sequence>
<proteinExistence type="predicted"/>
<organism evidence="1 2">
    <name type="scientific">Avena sativa</name>
    <name type="common">Oat</name>
    <dbReference type="NCBI Taxonomy" id="4498"/>
    <lineage>
        <taxon>Eukaryota</taxon>
        <taxon>Viridiplantae</taxon>
        <taxon>Streptophyta</taxon>
        <taxon>Embryophyta</taxon>
        <taxon>Tracheophyta</taxon>
        <taxon>Spermatophyta</taxon>
        <taxon>Magnoliopsida</taxon>
        <taxon>Liliopsida</taxon>
        <taxon>Poales</taxon>
        <taxon>Poaceae</taxon>
        <taxon>BOP clade</taxon>
        <taxon>Pooideae</taxon>
        <taxon>Poodae</taxon>
        <taxon>Poeae</taxon>
        <taxon>Poeae Chloroplast Group 1 (Aveneae type)</taxon>
        <taxon>Aveninae</taxon>
        <taxon>Avena</taxon>
    </lineage>
</organism>
<evidence type="ECO:0000313" key="1">
    <source>
        <dbReference type="EnsemblPlants" id="AVESA.00010b.r2.1AG0064090.1.CDS"/>
    </source>
</evidence>
<evidence type="ECO:0000313" key="2">
    <source>
        <dbReference type="Proteomes" id="UP001732700"/>
    </source>
</evidence>
<accession>A0ACD5TJJ6</accession>
<dbReference type="EnsemblPlants" id="AVESA.00010b.r2.1AG0064090.1">
    <property type="protein sequence ID" value="AVESA.00010b.r2.1AG0064090.1.CDS"/>
    <property type="gene ID" value="AVESA.00010b.r2.1AG0064090"/>
</dbReference>
<name>A0ACD5TJJ6_AVESA</name>
<dbReference type="Proteomes" id="UP001732700">
    <property type="component" value="Chromosome 1A"/>
</dbReference>
<keyword evidence="2" id="KW-1185">Reference proteome</keyword>
<protein>
    <submittedName>
        <fullName evidence="1">Uncharacterized protein</fullName>
    </submittedName>
</protein>